<dbReference type="EMBL" id="JZRB01000032">
    <property type="protein sequence ID" value="KJV30424.1"/>
    <property type="molecule type" value="Genomic_DNA"/>
</dbReference>
<dbReference type="InterPro" id="IPR012332">
    <property type="entry name" value="Autotransporter_pectin_lyase_C"/>
</dbReference>
<keyword evidence="4" id="KW-1185">Reference proteome</keyword>
<organism evidence="3 4">
    <name type="scientific">Luteibacter yeojuensis</name>
    <dbReference type="NCBI Taxonomy" id="345309"/>
    <lineage>
        <taxon>Bacteria</taxon>
        <taxon>Pseudomonadati</taxon>
        <taxon>Pseudomonadota</taxon>
        <taxon>Gammaproteobacteria</taxon>
        <taxon>Lysobacterales</taxon>
        <taxon>Rhodanobacteraceae</taxon>
        <taxon>Luteibacter</taxon>
    </lineage>
</organism>
<comment type="caution">
    <text evidence="3">The sequence shown here is derived from an EMBL/GenBank/DDBJ whole genome shotgun (WGS) entry which is preliminary data.</text>
</comment>
<dbReference type="OrthoDB" id="8610050at2"/>
<proteinExistence type="predicted"/>
<dbReference type="Pfam" id="PF18883">
    <property type="entry name" value="AC_1"/>
    <property type="match status" value="1"/>
</dbReference>
<feature type="domain" description="Autotransporter" evidence="2">
    <location>
        <begin position="521"/>
        <end position="805"/>
    </location>
</feature>
<dbReference type="InterPro" id="IPR005546">
    <property type="entry name" value="Autotransporte_beta"/>
</dbReference>
<dbReference type="Gene3D" id="2.160.20.20">
    <property type="match status" value="1"/>
</dbReference>
<dbReference type="Gene3D" id="2.40.128.130">
    <property type="entry name" value="Autotransporter beta-domain"/>
    <property type="match status" value="1"/>
</dbReference>
<dbReference type="InterPro" id="IPR006315">
    <property type="entry name" value="OM_autotransptr_brl_dom"/>
</dbReference>
<sequence length="805" mass="83868">MTKKQGVRLYERRLIVAALVACVSGEVSAGFVGKGDDILVRGPGGVPQLWRAPYGGRLSLEDGAKALSVVAYGATVSVSQSQVSALSGIALFGSRGTDFLVSGSQIESADNVAVSLLHLAGGEVFTRASRLRVASSKISGQAGAVDIDGHGNASIVDSKVISTGEGSDAVLLGAGSLQVSGRSRIHGVRSGITVYAGFDAPMDGDGRVSLTNSTVSSDSGPAIRLESHSLKDVAAAFVVSDHSWVGSASGQAVHVERGGDLDLTVARSTIDGSVVLDDKASARAILKDEASLRGAIRGHLDLTVASGSTWLSDQDSSLRTLSLSGGTIGFTESEAPTREIRVSGDVEGSGGDVHLRASLSPAVSTSDRLTIDGSLRTDAPLRLFVTASGQGGPTDTNGNGRADPDEGLSLVQVAGKASADAVQLANGYVMAGPYQYALYAWGPTDGHADNGWDFKLASRMVTEGAGDDSTDSPDETVDPGKGSGDKARPAVTPEIPAYLSASSASLSYADSMTDGLHQRMGELRDSDFAGDVGTEWFLRQHQAKERYTSNRSFSQYGYNFDQSADYVQFGGSLVALDGDNGALRAGWAIDHGTTAITPRAVDGYSVTRLKSNGFSAWLTWKHGTGLWVDTAISSHRLRGGTDTAVSGRQVSKQSLAVGSISAEMGFPITLSPSWTIEPRALAAYRSVSINKVAGRNGLAVDGAHGSYGRYSAGISLIRHDEKFTPYARVNVEASTGRGVAIKARANDVEAQFVSGAPGASYVTSAGFSVRLGERIRMFGESAYRHYIGRGGFQGWSTNMGLRMTL</sequence>
<name>A0A0F3KJY2_9GAMM</name>
<evidence type="ECO:0000256" key="1">
    <source>
        <dbReference type="SAM" id="MobiDB-lite"/>
    </source>
</evidence>
<protein>
    <recommendedName>
        <fullName evidence="2">Autotransporter domain-containing protein</fullName>
    </recommendedName>
</protein>
<evidence type="ECO:0000313" key="3">
    <source>
        <dbReference type="EMBL" id="KJV30424.1"/>
    </source>
</evidence>
<feature type="region of interest" description="Disordered" evidence="1">
    <location>
        <begin position="463"/>
        <end position="491"/>
    </location>
</feature>
<dbReference type="RefSeq" id="WP_045830431.1">
    <property type="nucleotide sequence ID" value="NZ_JZRB01000032.1"/>
</dbReference>
<dbReference type="InterPro" id="IPR043990">
    <property type="entry name" value="AC_1"/>
</dbReference>
<dbReference type="PROSITE" id="PS51208">
    <property type="entry name" value="AUTOTRANSPORTER"/>
    <property type="match status" value="1"/>
</dbReference>
<dbReference type="NCBIfam" id="TIGR01414">
    <property type="entry name" value="autotrans_barl"/>
    <property type="match status" value="1"/>
</dbReference>
<dbReference type="SUPFAM" id="SSF103515">
    <property type="entry name" value="Autotransporter"/>
    <property type="match status" value="1"/>
</dbReference>
<dbReference type="PATRIC" id="fig|345309.4.peg.2614"/>
<accession>A0A0F3KJY2</accession>
<dbReference type="GO" id="GO:0019867">
    <property type="term" value="C:outer membrane"/>
    <property type="evidence" value="ECO:0007669"/>
    <property type="project" value="InterPro"/>
</dbReference>
<feature type="compositionally biased region" description="Acidic residues" evidence="1">
    <location>
        <begin position="465"/>
        <end position="477"/>
    </location>
</feature>
<evidence type="ECO:0000313" key="4">
    <source>
        <dbReference type="Proteomes" id="UP000033651"/>
    </source>
</evidence>
<dbReference type="InterPro" id="IPR011050">
    <property type="entry name" value="Pectin_lyase_fold/virulence"/>
</dbReference>
<dbReference type="AlphaFoldDB" id="A0A0F3KJY2"/>
<dbReference type="InterPro" id="IPR036709">
    <property type="entry name" value="Autotransporte_beta_dom_sf"/>
</dbReference>
<dbReference type="SUPFAM" id="SSF51126">
    <property type="entry name" value="Pectin lyase-like"/>
    <property type="match status" value="1"/>
</dbReference>
<reference evidence="3 4" key="1">
    <citation type="submission" date="2015-03" db="EMBL/GenBank/DDBJ databases">
        <title>Draft genome sequence of Luteibacter yeojuensis strain SU11.</title>
        <authorList>
            <person name="Sulaiman J."/>
            <person name="Priya K."/>
            <person name="Chan K.-G."/>
        </authorList>
    </citation>
    <scope>NUCLEOTIDE SEQUENCE [LARGE SCALE GENOMIC DNA]</scope>
    <source>
        <strain evidence="3 4">SU11</strain>
    </source>
</reference>
<evidence type="ECO:0000259" key="2">
    <source>
        <dbReference type="PROSITE" id="PS51208"/>
    </source>
</evidence>
<dbReference type="Proteomes" id="UP000033651">
    <property type="component" value="Unassembled WGS sequence"/>
</dbReference>
<gene>
    <name evidence="3" type="ORF">VI08_15050</name>
</gene>